<feature type="domain" description="Cysteine-rich" evidence="1">
    <location>
        <begin position="29"/>
        <end position="110"/>
    </location>
</feature>
<evidence type="ECO:0000259" key="1">
    <source>
        <dbReference type="Pfam" id="PF02754"/>
    </source>
</evidence>
<dbReference type="EMBL" id="LMTR01000045">
    <property type="protein sequence ID" value="KWT69342.1"/>
    <property type="molecule type" value="Genomic_DNA"/>
</dbReference>
<dbReference type="STRING" id="121290.APY04_1425"/>
<reference evidence="2 3" key="1">
    <citation type="submission" date="2015-10" db="EMBL/GenBank/DDBJ databases">
        <title>Transcriptomic analysis of a linuron degrading triple-species bacterial consortium.</title>
        <authorList>
            <person name="Albers P."/>
        </authorList>
    </citation>
    <scope>NUCLEOTIDE SEQUENCE [LARGE SCALE GENOMIC DNA]</scope>
    <source>
        <strain evidence="2 3">WDL6</strain>
    </source>
</reference>
<dbReference type="Pfam" id="PF02754">
    <property type="entry name" value="CCG"/>
    <property type="match status" value="2"/>
</dbReference>
<dbReference type="Proteomes" id="UP000059074">
    <property type="component" value="Unassembled WGS sequence"/>
</dbReference>
<evidence type="ECO:0000313" key="2">
    <source>
        <dbReference type="EMBL" id="KWT69342.1"/>
    </source>
</evidence>
<dbReference type="PATRIC" id="fig|121290.4.peg.2661"/>
<comment type="caution">
    <text evidence="2">The sequence shown here is derived from an EMBL/GenBank/DDBJ whole genome shotgun (WGS) entry which is preliminary data.</text>
</comment>
<dbReference type="AlphaFoldDB" id="A0A120CWG3"/>
<name>A0A120CWG3_HYPSL</name>
<keyword evidence="3" id="KW-1185">Reference proteome</keyword>
<dbReference type="GO" id="GO:0016491">
    <property type="term" value="F:oxidoreductase activity"/>
    <property type="evidence" value="ECO:0007669"/>
    <property type="project" value="UniProtKB-ARBA"/>
</dbReference>
<dbReference type="PANTHER" id="PTHR30296:SF0">
    <property type="entry name" value="LACTATE UTILIZATION PROTEIN A"/>
    <property type="match status" value="1"/>
</dbReference>
<protein>
    <submittedName>
        <fullName evidence="2">Putative L-lactate dehydrogenase, Fe-S oxidoreductase subunit YkgE</fullName>
    </submittedName>
</protein>
<evidence type="ECO:0000313" key="3">
    <source>
        <dbReference type="Proteomes" id="UP000059074"/>
    </source>
</evidence>
<organism evidence="2 3">
    <name type="scientific">Hyphomicrobium sulfonivorans</name>
    <dbReference type="NCBI Taxonomy" id="121290"/>
    <lineage>
        <taxon>Bacteria</taxon>
        <taxon>Pseudomonadati</taxon>
        <taxon>Pseudomonadota</taxon>
        <taxon>Alphaproteobacteria</taxon>
        <taxon>Hyphomicrobiales</taxon>
        <taxon>Hyphomicrobiaceae</taxon>
        <taxon>Hyphomicrobium</taxon>
    </lineage>
</organism>
<dbReference type="GO" id="GO:0005829">
    <property type="term" value="C:cytosol"/>
    <property type="evidence" value="ECO:0007669"/>
    <property type="project" value="TreeGrafter"/>
</dbReference>
<proteinExistence type="predicted"/>
<gene>
    <name evidence="2" type="ORF">APY04_1425</name>
</gene>
<feature type="domain" description="Cysteine-rich" evidence="1">
    <location>
        <begin position="158"/>
        <end position="242"/>
    </location>
</feature>
<accession>A0A120CWG3</accession>
<dbReference type="PANTHER" id="PTHR30296">
    <property type="entry name" value="UNCHARACTERIZED PROTEIN YKGE"/>
    <property type="match status" value="1"/>
</dbReference>
<sequence length="280" mass="29812">MGDRFGVLTTNQCHPVISMTEVFARRPRVGLFVTCLVDLMRPSVGFAAVRLLEAAGCEVVVPEGQTCCGQPAYNGGDAENGRKIAMQTMRAFDGFDYVVAPSGSCAAMLKVHYPRLLADDPQTASAARAFAERVHELCAFLIDVCGLEQVPGSFAGRVTYHDGCSGLRELKVREQPRRLLATVPGLELCEMSDTDVCCGFGGLFAMKFPAISNAMVTKKCANAASAKPDLLLSGEMGCLLNVAGKLSRQGAEIECRHIAEVLAGEMTAPAIASSSDGERR</sequence>
<dbReference type="InterPro" id="IPR004017">
    <property type="entry name" value="Cys_rich_dom"/>
</dbReference>